<keyword evidence="3" id="KW-1185">Reference proteome</keyword>
<gene>
    <name evidence="2" type="ORF">RIF29_41806</name>
</gene>
<feature type="transmembrane region" description="Helical" evidence="1">
    <location>
        <begin position="12"/>
        <end position="35"/>
    </location>
</feature>
<keyword evidence="1" id="KW-0812">Transmembrane</keyword>
<sequence length="83" mass="9438">MVVIWVDSSLLLLFPFLSLSLSLLVSIGIGTLSLHPPEKKKKKEREKTTTQHNTRSFFSIVSYSKLFNSIPSDSFSFQFPPTF</sequence>
<name>A0AAN9E6C5_CROPI</name>
<protein>
    <submittedName>
        <fullName evidence="2">Uncharacterized protein</fullName>
    </submittedName>
</protein>
<comment type="caution">
    <text evidence="2">The sequence shown here is derived from an EMBL/GenBank/DDBJ whole genome shotgun (WGS) entry which is preliminary data.</text>
</comment>
<proteinExistence type="predicted"/>
<reference evidence="2 3" key="1">
    <citation type="submission" date="2024-01" db="EMBL/GenBank/DDBJ databases">
        <title>The genomes of 5 underutilized Papilionoideae crops provide insights into root nodulation and disease resistanc.</title>
        <authorList>
            <person name="Yuan L."/>
        </authorList>
    </citation>
    <scope>NUCLEOTIDE SEQUENCE [LARGE SCALE GENOMIC DNA]</scope>
    <source>
        <strain evidence="2">ZHUSHIDOU_FW_LH</strain>
        <tissue evidence="2">Leaf</tissue>
    </source>
</reference>
<organism evidence="2 3">
    <name type="scientific">Crotalaria pallida</name>
    <name type="common">Smooth rattlebox</name>
    <name type="synonym">Crotalaria striata</name>
    <dbReference type="NCBI Taxonomy" id="3830"/>
    <lineage>
        <taxon>Eukaryota</taxon>
        <taxon>Viridiplantae</taxon>
        <taxon>Streptophyta</taxon>
        <taxon>Embryophyta</taxon>
        <taxon>Tracheophyta</taxon>
        <taxon>Spermatophyta</taxon>
        <taxon>Magnoliopsida</taxon>
        <taxon>eudicotyledons</taxon>
        <taxon>Gunneridae</taxon>
        <taxon>Pentapetalae</taxon>
        <taxon>rosids</taxon>
        <taxon>fabids</taxon>
        <taxon>Fabales</taxon>
        <taxon>Fabaceae</taxon>
        <taxon>Papilionoideae</taxon>
        <taxon>50 kb inversion clade</taxon>
        <taxon>genistoids sensu lato</taxon>
        <taxon>core genistoids</taxon>
        <taxon>Crotalarieae</taxon>
        <taxon>Crotalaria</taxon>
    </lineage>
</organism>
<keyword evidence="1" id="KW-0472">Membrane</keyword>
<dbReference type="EMBL" id="JAYWIO010000008">
    <property type="protein sequence ID" value="KAK7246935.1"/>
    <property type="molecule type" value="Genomic_DNA"/>
</dbReference>
<dbReference type="AlphaFoldDB" id="A0AAN9E6C5"/>
<evidence type="ECO:0000256" key="1">
    <source>
        <dbReference type="SAM" id="Phobius"/>
    </source>
</evidence>
<evidence type="ECO:0000313" key="2">
    <source>
        <dbReference type="EMBL" id="KAK7246935.1"/>
    </source>
</evidence>
<dbReference type="Proteomes" id="UP001372338">
    <property type="component" value="Unassembled WGS sequence"/>
</dbReference>
<evidence type="ECO:0000313" key="3">
    <source>
        <dbReference type="Proteomes" id="UP001372338"/>
    </source>
</evidence>
<accession>A0AAN9E6C5</accession>
<keyword evidence="1" id="KW-1133">Transmembrane helix</keyword>